<name>A0A081PW05_STRMT</name>
<dbReference type="AlphaFoldDB" id="A0A081PW05"/>
<dbReference type="OrthoDB" id="2225890at2"/>
<proteinExistence type="predicted"/>
<gene>
    <name evidence="1" type="ORF">SK629_1508</name>
</gene>
<dbReference type="RefSeq" id="WP_042901273.1">
    <property type="nucleotide sequence ID" value="NZ_JPFU01000013.1"/>
</dbReference>
<sequence>MILSSEEQALRDEVEQFLRKNYHIAPDTVSPVTNVVLKNWFEELDNGGSHLTADLIADNIVDIAHRYSLY</sequence>
<accession>A0A081PW05</accession>
<evidence type="ECO:0000313" key="1">
    <source>
        <dbReference type="EMBL" id="KEQ34878.1"/>
    </source>
</evidence>
<comment type="caution">
    <text evidence="1">The sequence shown here is derived from an EMBL/GenBank/DDBJ whole genome shotgun (WGS) entry which is preliminary data.</text>
</comment>
<dbReference type="Proteomes" id="UP000028090">
    <property type="component" value="Unassembled WGS sequence"/>
</dbReference>
<organism evidence="1 2">
    <name type="scientific">Streptococcus mitis</name>
    <dbReference type="NCBI Taxonomy" id="28037"/>
    <lineage>
        <taxon>Bacteria</taxon>
        <taxon>Bacillati</taxon>
        <taxon>Bacillota</taxon>
        <taxon>Bacilli</taxon>
        <taxon>Lactobacillales</taxon>
        <taxon>Streptococcaceae</taxon>
        <taxon>Streptococcus</taxon>
        <taxon>Streptococcus mitis group</taxon>
    </lineage>
</organism>
<dbReference type="EMBL" id="JPFU01000013">
    <property type="protein sequence ID" value="KEQ34878.1"/>
    <property type="molecule type" value="Genomic_DNA"/>
</dbReference>
<reference evidence="1 2" key="1">
    <citation type="submission" date="2014-05" db="EMBL/GenBank/DDBJ databases">
        <authorList>
            <person name="Daugherty S.C."/>
            <person name="Tallon L.J."/>
            <person name="Sadzewicz L."/>
            <person name="Kilian M."/>
            <person name="Tettelin H."/>
        </authorList>
    </citation>
    <scope>NUCLEOTIDE SEQUENCE [LARGE SCALE GENOMIC DNA]</scope>
    <source>
        <strain evidence="1 2">SK629</strain>
    </source>
</reference>
<protein>
    <submittedName>
        <fullName evidence="1">Uncharacterized protein</fullName>
    </submittedName>
</protein>
<evidence type="ECO:0000313" key="2">
    <source>
        <dbReference type="Proteomes" id="UP000028090"/>
    </source>
</evidence>
<dbReference type="PATRIC" id="fig|28037.95.peg.1438"/>